<dbReference type="PANTHER" id="PTHR47326">
    <property type="entry name" value="TRANSPOSABLE ELEMENT TC3 TRANSPOSASE-LIKE PROTEIN"/>
    <property type="match status" value="1"/>
</dbReference>
<protein>
    <submittedName>
        <fullName evidence="2">Uncharacterized protein</fullName>
    </submittedName>
</protein>
<dbReference type="InterPro" id="IPR036397">
    <property type="entry name" value="RNaseH_sf"/>
</dbReference>
<gene>
    <name evidence="2" type="ORF">AVEN_108122_1</name>
</gene>
<organism evidence="2 3">
    <name type="scientific">Araneus ventricosus</name>
    <name type="common">Orbweaver spider</name>
    <name type="synonym">Epeira ventricosa</name>
    <dbReference type="NCBI Taxonomy" id="182803"/>
    <lineage>
        <taxon>Eukaryota</taxon>
        <taxon>Metazoa</taxon>
        <taxon>Ecdysozoa</taxon>
        <taxon>Arthropoda</taxon>
        <taxon>Chelicerata</taxon>
        <taxon>Arachnida</taxon>
        <taxon>Araneae</taxon>
        <taxon>Araneomorphae</taxon>
        <taxon>Entelegynae</taxon>
        <taxon>Araneoidea</taxon>
        <taxon>Araneidae</taxon>
        <taxon>Araneus</taxon>
    </lineage>
</organism>
<comment type="caution">
    <text evidence="2">The sequence shown here is derived from an EMBL/GenBank/DDBJ whole genome shotgun (WGS) entry which is preliminary data.</text>
</comment>
<evidence type="ECO:0000313" key="2">
    <source>
        <dbReference type="EMBL" id="GBM60337.1"/>
    </source>
</evidence>
<feature type="region of interest" description="Disordered" evidence="1">
    <location>
        <begin position="235"/>
        <end position="272"/>
    </location>
</feature>
<accession>A0A4Y2H4B0</accession>
<keyword evidence="3" id="KW-1185">Reference proteome</keyword>
<dbReference type="Proteomes" id="UP000499080">
    <property type="component" value="Unassembled WGS sequence"/>
</dbReference>
<name>A0A4Y2H4B0_ARAVE</name>
<evidence type="ECO:0000256" key="1">
    <source>
        <dbReference type="SAM" id="MobiDB-lite"/>
    </source>
</evidence>
<evidence type="ECO:0000313" key="3">
    <source>
        <dbReference type="Proteomes" id="UP000499080"/>
    </source>
</evidence>
<feature type="compositionally biased region" description="Acidic residues" evidence="1">
    <location>
        <begin position="239"/>
        <end position="262"/>
    </location>
</feature>
<sequence>MSGIKDTWISCIMQMRMERHTCSPETTTIKRMFLLGCTLKLRVMAKLGINEYCDVLLIYGECGRIDAERRYTWFNFVMNNLEDHPTFLADMIWTDEACVSRNGLFNRQNVHTSSLENPRCAVEVRHQLRWSINVWYGIFNDRLIGPVFYEGTLTGQRYLELLKDVITDFVENLPLHQLRSVWFQHDCASPHKISYVTQYLMDTFQIQSSEKKRRARRLTHEEILKELQRIDEIHSGDSEISDLDGDEEYGSTESNNSDDESEISSQHDSECPESNIWVMNILKLPPSVNK</sequence>
<dbReference type="EMBL" id="BGPR01001719">
    <property type="protein sequence ID" value="GBM60337.1"/>
    <property type="molecule type" value="Genomic_DNA"/>
</dbReference>
<reference evidence="2 3" key="1">
    <citation type="journal article" date="2019" name="Sci. Rep.">
        <title>Orb-weaving spider Araneus ventricosus genome elucidates the spidroin gene catalogue.</title>
        <authorList>
            <person name="Kono N."/>
            <person name="Nakamura H."/>
            <person name="Ohtoshi R."/>
            <person name="Moran D.A.P."/>
            <person name="Shinohara A."/>
            <person name="Yoshida Y."/>
            <person name="Fujiwara M."/>
            <person name="Mori M."/>
            <person name="Tomita M."/>
            <person name="Arakawa K."/>
        </authorList>
    </citation>
    <scope>NUCLEOTIDE SEQUENCE [LARGE SCALE GENOMIC DNA]</scope>
</reference>
<dbReference type="PANTHER" id="PTHR47326:SF1">
    <property type="entry name" value="HTH PSQ-TYPE DOMAIN-CONTAINING PROTEIN"/>
    <property type="match status" value="1"/>
</dbReference>
<dbReference type="Gene3D" id="3.30.420.10">
    <property type="entry name" value="Ribonuclease H-like superfamily/Ribonuclease H"/>
    <property type="match status" value="1"/>
</dbReference>
<proteinExistence type="predicted"/>
<dbReference type="GO" id="GO:0003676">
    <property type="term" value="F:nucleic acid binding"/>
    <property type="evidence" value="ECO:0007669"/>
    <property type="project" value="InterPro"/>
</dbReference>
<dbReference type="AlphaFoldDB" id="A0A4Y2H4B0"/>